<dbReference type="InterPro" id="IPR022041">
    <property type="entry name" value="Methyltransf_FA"/>
</dbReference>
<dbReference type="RefSeq" id="XP_022100074.1">
    <property type="nucleotide sequence ID" value="XM_022244382.1"/>
</dbReference>
<feature type="domain" description="Farnesoic acid O-methyl transferase" evidence="1">
    <location>
        <begin position="79"/>
        <end position="194"/>
    </location>
</feature>
<dbReference type="PANTHER" id="PTHR36695:SF12">
    <property type="entry name" value="AGAP008648-PA"/>
    <property type="match status" value="1"/>
</dbReference>
<protein>
    <submittedName>
        <fullName evidence="3">Uncharacterized protein LOC110984328 isoform X1</fullName>
    </submittedName>
</protein>
<proteinExistence type="predicted"/>
<sequence length="209" mass="22956">MIILFLSSVEGASCSVRVVAEAREDFVALRDKTFTAFRKECRGKNGVERTSDCSSCSFSTEPASPPRFDFVLRPIIPPFRLEFTVKANADALVALAESQTKGSIFAEIGIGGWSNSKSSIRACYSQICPALLGDDAVHDETGIISDVESRPFWVEYKGGVVTVGKGGQTEAFMEWDAKAYHMKSPVPVHVGISTFRFCHGSWTFYQFCP</sequence>
<evidence type="ECO:0000313" key="2">
    <source>
        <dbReference type="Proteomes" id="UP000694845"/>
    </source>
</evidence>
<dbReference type="Pfam" id="PF12248">
    <property type="entry name" value="Methyltransf_FA"/>
    <property type="match status" value="1"/>
</dbReference>
<dbReference type="GeneID" id="110984328"/>
<dbReference type="KEGG" id="aplc:110984328"/>
<keyword evidence="2" id="KW-1185">Reference proteome</keyword>
<gene>
    <name evidence="3" type="primary">LOC110984328</name>
</gene>
<reference evidence="3" key="1">
    <citation type="submission" date="2025-08" db="UniProtKB">
        <authorList>
            <consortium name="RefSeq"/>
        </authorList>
    </citation>
    <scope>IDENTIFICATION</scope>
</reference>
<name>A0A8B7Z369_ACAPL</name>
<evidence type="ECO:0000313" key="3">
    <source>
        <dbReference type="RefSeq" id="XP_022100074.1"/>
    </source>
</evidence>
<dbReference type="Proteomes" id="UP000694845">
    <property type="component" value="Unplaced"/>
</dbReference>
<evidence type="ECO:0000259" key="1">
    <source>
        <dbReference type="Pfam" id="PF12248"/>
    </source>
</evidence>
<dbReference type="OrthoDB" id="2142040at2759"/>
<dbReference type="AlphaFoldDB" id="A0A8B7Z369"/>
<dbReference type="OMA" id="IRACNEP"/>
<accession>A0A8B7Z369</accession>
<dbReference type="PANTHER" id="PTHR36695">
    <property type="entry name" value="AGAP008648-PA"/>
    <property type="match status" value="1"/>
</dbReference>
<organism evidence="2 3">
    <name type="scientific">Acanthaster planci</name>
    <name type="common">Crown-of-thorns starfish</name>
    <dbReference type="NCBI Taxonomy" id="133434"/>
    <lineage>
        <taxon>Eukaryota</taxon>
        <taxon>Metazoa</taxon>
        <taxon>Echinodermata</taxon>
        <taxon>Eleutherozoa</taxon>
        <taxon>Asterozoa</taxon>
        <taxon>Asteroidea</taxon>
        <taxon>Valvatacea</taxon>
        <taxon>Valvatida</taxon>
        <taxon>Acanthasteridae</taxon>
        <taxon>Acanthaster</taxon>
    </lineage>
</organism>